<dbReference type="AlphaFoldDB" id="A0A921IKC6"/>
<evidence type="ECO:0000256" key="2">
    <source>
        <dbReference type="ARBA" id="ARBA00023125"/>
    </source>
</evidence>
<evidence type="ECO:0000313" key="5">
    <source>
        <dbReference type="EMBL" id="HJG27660.1"/>
    </source>
</evidence>
<feature type="domain" description="HTH lacI-type" evidence="4">
    <location>
        <begin position="3"/>
        <end position="74"/>
    </location>
</feature>
<dbReference type="PANTHER" id="PTHR30146">
    <property type="entry name" value="LACI-RELATED TRANSCRIPTIONAL REPRESSOR"/>
    <property type="match status" value="1"/>
</dbReference>
<dbReference type="InterPro" id="IPR000843">
    <property type="entry name" value="HTH_LacI"/>
</dbReference>
<dbReference type="SUPFAM" id="SSF47413">
    <property type="entry name" value="lambda repressor-like DNA-binding domains"/>
    <property type="match status" value="1"/>
</dbReference>
<dbReference type="Pfam" id="PF13377">
    <property type="entry name" value="Peripla_BP_3"/>
    <property type="match status" value="1"/>
</dbReference>
<dbReference type="EMBL" id="DYVE01000083">
    <property type="protein sequence ID" value="HJG27660.1"/>
    <property type="molecule type" value="Genomic_DNA"/>
</dbReference>
<dbReference type="PANTHER" id="PTHR30146:SF109">
    <property type="entry name" value="HTH-TYPE TRANSCRIPTIONAL REGULATOR GALS"/>
    <property type="match status" value="1"/>
</dbReference>
<protein>
    <submittedName>
        <fullName evidence="5">LacI family DNA-binding transcriptional regulator</fullName>
    </submittedName>
</protein>
<evidence type="ECO:0000313" key="6">
    <source>
        <dbReference type="Proteomes" id="UP000782880"/>
    </source>
</evidence>
<evidence type="ECO:0000256" key="1">
    <source>
        <dbReference type="ARBA" id="ARBA00023015"/>
    </source>
</evidence>
<proteinExistence type="predicted"/>
<dbReference type="Gene3D" id="3.40.50.2300">
    <property type="match status" value="2"/>
</dbReference>
<dbReference type="InterPro" id="IPR010982">
    <property type="entry name" value="Lambda_DNA-bd_dom_sf"/>
</dbReference>
<keyword evidence="1" id="KW-0805">Transcription regulation</keyword>
<dbReference type="GO" id="GO:0000976">
    <property type="term" value="F:transcription cis-regulatory region binding"/>
    <property type="evidence" value="ECO:0007669"/>
    <property type="project" value="TreeGrafter"/>
</dbReference>
<comment type="caution">
    <text evidence="5">The sequence shown here is derived from an EMBL/GenBank/DDBJ whole genome shotgun (WGS) entry which is preliminary data.</text>
</comment>
<evidence type="ECO:0000256" key="3">
    <source>
        <dbReference type="ARBA" id="ARBA00023163"/>
    </source>
</evidence>
<dbReference type="SMART" id="SM00354">
    <property type="entry name" value="HTH_LACI"/>
    <property type="match status" value="1"/>
</dbReference>
<dbReference type="InterPro" id="IPR028082">
    <property type="entry name" value="Peripla_BP_I"/>
</dbReference>
<name>A0A921IKC6_9FIRM</name>
<dbReference type="CDD" id="cd01392">
    <property type="entry name" value="HTH_LacI"/>
    <property type="match status" value="1"/>
</dbReference>
<keyword evidence="2 5" id="KW-0238">DNA-binding</keyword>
<dbReference type="InterPro" id="IPR046335">
    <property type="entry name" value="LacI/GalR-like_sensor"/>
</dbReference>
<keyword evidence="3" id="KW-0804">Transcription</keyword>
<accession>A0A921IKC6</accession>
<dbReference type="Gene3D" id="1.10.260.40">
    <property type="entry name" value="lambda repressor-like DNA-binding domains"/>
    <property type="match status" value="1"/>
</dbReference>
<dbReference type="SUPFAM" id="SSF53822">
    <property type="entry name" value="Periplasmic binding protein-like I"/>
    <property type="match status" value="1"/>
</dbReference>
<dbReference type="GO" id="GO:0003700">
    <property type="term" value="F:DNA-binding transcription factor activity"/>
    <property type="evidence" value="ECO:0007669"/>
    <property type="project" value="TreeGrafter"/>
</dbReference>
<reference evidence="5" key="1">
    <citation type="journal article" date="2021" name="PeerJ">
        <title>Extensive microbial diversity within the chicken gut microbiome revealed by metagenomics and culture.</title>
        <authorList>
            <person name="Gilroy R."/>
            <person name="Ravi A."/>
            <person name="Getino M."/>
            <person name="Pursley I."/>
            <person name="Horton D.L."/>
            <person name="Alikhan N.F."/>
            <person name="Baker D."/>
            <person name="Gharbi K."/>
            <person name="Hall N."/>
            <person name="Watson M."/>
            <person name="Adriaenssens E.M."/>
            <person name="Foster-Nyarko E."/>
            <person name="Jarju S."/>
            <person name="Secka A."/>
            <person name="Antonio M."/>
            <person name="Oren A."/>
            <person name="Chaudhuri R.R."/>
            <person name="La Ragione R."/>
            <person name="Hildebrand F."/>
            <person name="Pallen M.J."/>
        </authorList>
    </citation>
    <scope>NUCLEOTIDE SEQUENCE</scope>
    <source>
        <strain evidence="5">ChiBcec21-2208</strain>
    </source>
</reference>
<sequence length="343" mass="38203">MCKPTMQDIADALSTSRVSVWKALNNRPGVSDALRQQIQEKAREMGYLQQPATAPAAENPHGRNVAVVVCRPESSLFWMQIIHQIAKDLSSQNVNLMYTYLPTSYKEGYTLPTSLTDGSVEGIIVLNVYAEPVLRMLADLPLPKVYLDTIPTMPFDSLHGDLLLIEGRTPIREITGRLLDRGHTKLGFLGDVYYAQTNTDRYQGFLEAYAQRGLTPDPTLSLTGALGLRTHYEEISYFLEHLGTRPDGFVCVSDYIAHFIQRYFEEHGIDPEGRIALTGFDNNAEYLNVAERITTVDVRPKTLGARLASKILFLLEHPGLAQEVSYVSSDVIYRGLLAGHGGK</sequence>
<organism evidence="5 6">
    <name type="scientific">Subdoligranulum variabile</name>
    <dbReference type="NCBI Taxonomy" id="214851"/>
    <lineage>
        <taxon>Bacteria</taxon>
        <taxon>Bacillati</taxon>
        <taxon>Bacillota</taxon>
        <taxon>Clostridia</taxon>
        <taxon>Eubacteriales</taxon>
        <taxon>Oscillospiraceae</taxon>
        <taxon>Subdoligranulum</taxon>
    </lineage>
</organism>
<dbReference type="Proteomes" id="UP000782880">
    <property type="component" value="Unassembled WGS sequence"/>
</dbReference>
<reference evidence="5" key="2">
    <citation type="submission" date="2021-09" db="EMBL/GenBank/DDBJ databases">
        <authorList>
            <person name="Gilroy R."/>
        </authorList>
    </citation>
    <scope>NUCLEOTIDE SEQUENCE</scope>
    <source>
        <strain evidence="5">ChiBcec21-2208</strain>
    </source>
</reference>
<evidence type="ECO:0000259" key="4">
    <source>
        <dbReference type="SMART" id="SM00354"/>
    </source>
</evidence>
<gene>
    <name evidence="5" type="ORF">K8V20_03320</name>
</gene>